<feature type="compositionally biased region" description="Basic and acidic residues" evidence="3">
    <location>
        <begin position="169"/>
        <end position="183"/>
    </location>
</feature>
<dbReference type="PANTHER" id="PTHR23195">
    <property type="entry name" value="YEATS DOMAIN"/>
    <property type="match status" value="1"/>
</dbReference>
<dbReference type="CDD" id="cd16907">
    <property type="entry name" value="YEATS_YEATS2_like"/>
    <property type="match status" value="1"/>
</dbReference>
<evidence type="ECO:0000256" key="3">
    <source>
        <dbReference type="SAM" id="MobiDB-lite"/>
    </source>
</evidence>
<evidence type="ECO:0000259" key="4">
    <source>
        <dbReference type="PROSITE" id="PS51037"/>
    </source>
</evidence>
<dbReference type="Pfam" id="PF22951">
    <property type="entry name" value="3HBD"/>
    <property type="match status" value="1"/>
</dbReference>
<sequence>MDHNDEYHDPDYQETTVVVKDEPLEFAEDEKINLIKSIIRREFSNELEIRENEVMLIEQRMSMSRRLLHSLRYALVSNYFNDQKLQLSNSQIEDDVAHTQLDPRARNQMTSLLRDGQRRLHPSVRKLLGKKTVDLDEIFLSRSLRNKTRKDYSAMVQKRNYTIAADATKTLRPDAKPEVKEETGTPEPETEPSSSKPKKVPRHLDPKVEKVVTIDDPTRNKMKHRYRFIIGNTSKYAPGASRADRSTHKWLLYVRGTASSPDISSTLTALVVRLHHSYAPHHTVRLCKPPFHISRRGWGEFPARLELHFPLPAVNRPATLDHTIKLDRNYTGLQTLGAETIVDVWLYSTPEMLEYEYFDPVPTPLAQSEDPPQEKQEQKEIKPKMEPIEYDSTGQTDNWLDFFSKDTTELDVDEMIIKPVKKEIVEEKSDIENLIDTNVIKKENDKNDTNQNEWAANDSSDAQLTNDKSLPLTPKKRIMKYIDSATGKIYYLEMDRTLDLSKVQEIVINNSKTAKISPIKSNGLKNFRKKKGGVSLLKPEVKCQLKNDSSSVKENPVVKDFSHIENDHCYLGHNWCFKTNNNEVTSDNRTGAASEVKSESVFHELCSSIGRFTCVRDAVYYLLKRIAIITDRATDEEYVSNFPFVVENEEKYWKMDFAKRRNIEWSRAKLINRMLLDHFNHPEHIWRTKQILIFSRLHGFNPVRPDPVEKQPENEDWSSWNDFEGSRRSESNIKEVYPNAADICSLSVFNGDEFLNTSYASIESLDSDEDVEVLCSDSPVKVKREVVLDCSDSELTMLPVDNEEDRLRFLYVERKCADIGVELRNEDIGNGYSYSAVHAILLSAMKSLAEEIIRSSRAVHLTRDLPQHTIPPVWVGGSRVSHTVGGEVHAALHADTRLRALTAHALASSDTHPPPPHRYHAI</sequence>
<organism evidence="5 6">
    <name type="scientific">Chilo suppressalis</name>
    <name type="common">Asiatic rice borer moth</name>
    <dbReference type="NCBI Taxonomy" id="168631"/>
    <lineage>
        <taxon>Eukaryota</taxon>
        <taxon>Metazoa</taxon>
        <taxon>Ecdysozoa</taxon>
        <taxon>Arthropoda</taxon>
        <taxon>Hexapoda</taxon>
        <taxon>Insecta</taxon>
        <taxon>Pterygota</taxon>
        <taxon>Neoptera</taxon>
        <taxon>Endopterygota</taxon>
        <taxon>Lepidoptera</taxon>
        <taxon>Glossata</taxon>
        <taxon>Ditrysia</taxon>
        <taxon>Pyraloidea</taxon>
        <taxon>Crambidae</taxon>
        <taxon>Crambinae</taxon>
        <taxon>Chilo</taxon>
    </lineage>
</organism>
<dbReference type="InterPro" id="IPR038704">
    <property type="entry name" value="YEAST_sf"/>
</dbReference>
<dbReference type="EMBL" id="OU963921">
    <property type="protein sequence ID" value="CAH0404384.1"/>
    <property type="molecule type" value="Genomic_DNA"/>
</dbReference>
<dbReference type="InterPro" id="IPR005033">
    <property type="entry name" value="YEATS"/>
</dbReference>
<feature type="compositionally biased region" description="Polar residues" evidence="3">
    <location>
        <begin position="449"/>
        <end position="468"/>
    </location>
</feature>
<dbReference type="InterPro" id="IPR055129">
    <property type="entry name" value="YEATS_dom"/>
</dbReference>
<evidence type="ECO:0000313" key="5">
    <source>
        <dbReference type="EMBL" id="CAH0404384.1"/>
    </source>
</evidence>
<keyword evidence="6" id="KW-1185">Reference proteome</keyword>
<evidence type="ECO:0000313" key="6">
    <source>
        <dbReference type="Proteomes" id="UP001153292"/>
    </source>
</evidence>
<protein>
    <recommendedName>
        <fullName evidence="4">YEATS domain-containing protein</fullName>
    </recommendedName>
</protein>
<proteinExistence type="predicted"/>
<reference evidence="5" key="1">
    <citation type="submission" date="2021-12" db="EMBL/GenBank/DDBJ databases">
        <authorList>
            <person name="King R."/>
        </authorList>
    </citation>
    <scope>NUCLEOTIDE SEQUENCE</scope>
</reference>
<feature type="region of interest" description="Disordered" evidence="3">
    <location>
        <begin position="361"/>
        <end position="384"/>
    </location>
</feature>
<dbReference type="Gene3D" id="2.60.40.1970">
    <property type="entry name" value="YEATS domain"/>
    <property type="match status" value="1"/>
</dbReference>
<dbReference type="Pfam" id="PF03366">
    <property type="entry name" value="YEATS"/>
    <property type="match status" value="1"/>
</dbReference>
<feature type="compositionally biased region" description="Basic and acidic residues" evidence="3">
    <location>
        <begin position="372"/>
        <end position="384"/>
    </location>
</feature>
<dbReference type="Proteomes" id="UP001153292">
    <property type="component" value="Chromosome 28"/>
</dbReference>
<evidence type="ECO:0000256" key="2">
    <source>
        <dbReference type="PROSITE-ProRule" id="PRU00376"/>
    </source>
</evidence>
<dbReference type="PROSITE" id="PS51037">
    <property type="entry name" value="YEATS"/>
    <property type="match status" value="1"/>
</dbReference>
<feature type="compositionally biased region" description="Low complexity" evidence="3">
    <location>
        <begin position="185"/>
        <end position="195"/>
    </location>
</feature>
<accession>A0ABN8B523</accession>
<keyword evidence="1 2" id="KW-0539">Nucleus</keyword>
<feature type="domain" description="YEATS" evidence="4">
    <location>
        <begin position="218"/>
        <end position="368"/>
    </location>
</feature>
<feature type="region of interest" description="Disordered" evidence="3">
    <location>
        <begin position="166"/>
        <end position="206"/>
    </location>
</feature>
<name>A0ABN8B523_CHISP</name>
<feature type="region of interest" description="Disordered" evidence="3">
    <location>
        <begin position="445"/>
        <end position="469"/>
    </location>
</feature>
<comment type="subcellular location">
    <subcellularLocation>
        <location evidence="2">Nucleus</location>
    </subcellularLocation>
</comment>
<evidence type="ECO:0000256" key="1">
    <source>
        <dbReference type="ARBA" id="ARBA00023242"/>
    </source>
</evidence>
<dbReference type="InterPro" id="IPR055127">
    <property type="entry name" value="YEATS2_3HBD"/>
</dbReference>
<gene>
    <name evidence="5" type="ORF">CHILSU_LOCUS7711</name>
</gene>